<feature type="compositionally biased region" description="Basic and acidic residues" evidence="1">
    <location>
        <begin position="377"/>
        <end position="394"/>
    </location>
</feature>
<feature type="compositionally biased region" description="Basic and acidic residues" evidence="1">
    <location>
        <begin position="138"/>
        <end position="152"/>
    </location>
</feature>
<feature type="region of interest" description="Disordered" evidence="1">
    <location>
        <begin position="105"/>
        <end position="173"/>
    </location>
</feature>
<feature type="region of interest" description="Disordered" evidence="1">
    <location>
        <begin position="371"/>
        <end position="394"/>
    </location>
</feature>
<dbReference type="OrthoDB" id="3564303at2759"/>
<dbReference type="EMBL" id="JAGMUV010000017">
    <property type="protein sequence ID" value="KAH7131114.1"/>
    <property type="molecule type" value="Genomic_DNA"/>
</dbReference>
<proteinExistence type="predicted"/>
<sequence length="477" mass="54370">MLTVVDCTHEDSVSAIPNGSTTLKQHIQNAVSDAISNATVFDQLDLVHMQQFINSAVQDGIHTFRERGSYGYAPTTTNAQRQQTQPVIDINDLMPNTQDFALVNSTECGRSSPEVGIGKRKENDPRGQTSNSNNEYVDGTHNDSKDEHDVRPPRRTRGKNGVWPPRRIRKEHDVRPPRHIEEERQPDKLWACPFYKLDPHRHYQCLKYKLKRFADLRQHITRVHVIKDYYCQDCWAHFKRKDNLDSHIRNGDCRGVKEREKITIDNPILHGLFPKEVTPLHVISRHGNETDKWYRIWDTLFREHLRPASPFVMEGIAEPMALLAHHGETELQAQLPALLQGCDQTDQQSVLRLGKEITRIFSNSSPLVSRPTFRKLPNQDDDKGTVGAGDKRADPIEMPSSIINEILFPSHNDIQVSGNSPNVSSLAYFEEATTSDIAPNPCFNNDPLQERSIFLSTNDDYNAVIWDEFSGDVGLFP</sequence>
<evidence type="ECO:0000313" key="2">
    <source>
        <dbReference type="EMBL" id="KAH7131114.1"/>
    </source>
</evidence>
<evidence type="ECO:0000256" key="1">
    <source>
        <dbReference type="SAM" id="MobiDB-lite"/>
    </source>
</evidence>
<keyword evidence="3" id="KW-1185">Reference proteome</keyword>
<comment type="caution">
    <text evidence="2">The sequence shown here is derived from an EMBL/GenBank/DDBJ whole genome shotgun (WGS) entry which is preliminary data.</text>
</comment>
<dbReference type="Gene3D" id="3.30.160.60">
    <property type="entry name" value="Classic Zinc Finger"/>
    <property type="match status" value="1"/>
</dbReference>
<dbReference type="AlphaFoldDB" id="A0A9P9E5P4"/>
<feature type="compositionally biased region" description="Polar residues" evidence="1">
    <location>
        <begin position="126"/>
        <end position="135"/>
    </location>
</feature>
<dbReference type="Proteomes" id="UP000738349">
    <property type="component" value="Unassembled WGS sequence"/>
</dbReference>
<dbReference type="PANTHER" id="PTHR38166">
    <property type="entry name" value="C2H2-TYPE DOMAIN-CONTAINING PROTEIN-RELATED"/>
    <property type="match status" value="1"/>
</dbReference>
<accession>A0A9P9E5P4</accession>
<dbReference type="PANTHER" id="PTHR38166:SF1">
    <property type="entry name" value="C2H2-TYPE DOMAIN-CONTAINING PROTEIN"/>
    <property type="match status" value="1"/>
</dbReference>
<evidence type="ECO:0000313" key="3">
    <source>
        <dbReference type="Proteomes" id="UP000738349"/>
    </source>
</evidence>
<gene>
    <name evidence="2" type="ORF">EDB81DRAFT_130843</name>
</gene>
<evidence type="ECO:0008006" key="4">
    <source>
        <dbReference type="Google" id="ProtNLM"/>
    </source>
</evidence>
<organism evidence="2 3">
    <name type="scientific">Dactylonectria macrodidyma</name>
    <dbReference type="NCBI Taxonomy" id="307937"/>
    <lineage>
        <taxon>Eukaryota</taxon>
        <taxon>Fungi</taxon>
        <taxon>Dikarya</taxon>
        <taxon>Ascomycota</taxon>
        <taxon>Pezizomycotina</taxon>
        <taxon>Sordariomycetes</taxon>
        <taxon>Hypocreomycetidae</taxon>
        <taxon>Hypocreales</taxon>
        <taxon>Nectriaceae</taxon>
        <taxon>Dactylonectria</taxon>
    </lineage>
</organism>
<protein>
    <recommendedName>
        <fullName evidence="4">C2H2-type domain-containing protein</fullName>
    </recommendedName>
</protein>
<reference evidence="2" key="1">
    <citation type="journal article" date="2021" name="Nat. Commun.">
        <title>Genetic determinants of endophytism in the Arabidopsis root mycobiome.</title>
        <authorList>
            <person name="Mesny F."/>
            <person name="Miyauchi S."/>
            <person name="Thiergart T."/>
            <person name="Pickel B."/>
            <person name="Atanasova L."/>
            <person name="Karlsson M."/>
            <person name="Huettel B."/>
            <person name="Barry K.W."/>
            <person name="Haridas S."/>
            <person name="Chen C."/>
            <person name="Bauer D."/>
            <person name="Andreopoulos W."/>
            <person name="Pangilinan J."/>
            <person name="LaButti K."/>
            <person name="Riley R."/>
            <person name="Lipzen A."/>
            <person name="Clum A."/>
            <person name="Drula E."/>
            <person name="Henrissat B."/>
            <person name="Kohler A."/>
            <person name="Grigoriev I.V."/>
            <person name="Martin F.M."/>
            <person name="Hacquard S."/>
        </authorList>
    </citation>
    <scope>NUCLEOTIDE SEQUENCE</scope>
    <source>
        <strain evidence="2">MPI-CAGE-AT-0147</strain>
    </source>
</reference>
<name>A0A9P9E5P4_9HYPO</name>